<evidence type="ECO:0000313" key="6">
    <source>
        <dbReference type="Proteomes" id="UP000199377"/>
    </source>
</evidence>
<dbReference type="Proteomes" id="UP000199377">
    <property type="component" value="Unassembled WGS sequence"/>
</dbReference>
<protein>
    <submittedName>
        <fullName evidence="5">Two component transcriptional regulator, LytTR family</fullName>
    </submittedName>
</protein>
<feature type="modified residue" description="4-aspartylphosphate" evidence="2">
    <location>
        <position position="53"/>
    </location>
</feature>
<dbReference type="GO" id="GO:0032993">
    <property type="term" value="C:protein-DNA complex"/>
    <property type="evidence" value="ECO:0007669"/>
    <property type="project" value="TreeGrafter"/>
</dbReference>
<evidence type="ECO:0000256" key="2">
    <source>
        <dbReference type="PROSITE-ProRule" id="PRU00169"/>
    </source>
</evidence>
<reference evidence="5 6" key="1">
    <citation type="submission" date="2016-10" db="EMBL/GenBank/DDBJ databases">
        <authorList>
            <person name="de Groot N.N."/>
        </authorList>
    </citation>
    <scope>NUCLEOTIDE SEQUENCE [LARGE SCALE GENOMIC DNA]</scope>
    <source>
        <strain evidence="5 6">CGMCC 1.11030</strain>
    </source>
</reference>
<name>A0A1I3NIL7_9RHOB</name>
<dbReference type="EMBL" id="FOQH01000013">
    <property type="protein sequence ID" value="SFJ09208.1"/>
    <property type="molecule type" value="Genomic_DNA"/>
</dbReference>
<dbReference type="SUPFAM" id="SSF52172">
    <property type="entry name" value="CheY-like"/>
    <property type="match status" value="1"/>
</dbReference>
<accession>A0A1I3NIL7</accession>
<dbReference type="GO" id="GO:0005829">
    <property type="term" value="C:cytosol"/>
    <property type="evidence" value="ECO:0007669"/>
    <property type="project" value="TreeGrafter"/>
</dbReference>
<dbReference type="GO" id="GO:0006355">
    <property type="term" value="P:regulation of DNA-templated transcription"/>
    <property type="evidence" value="ECO:0007669"/>
    <property type="project" value="TreeGrafter"/>
</dbReference>
<dbReference type="Pfam" id="PF04397">
    <property type="entry name" value="LytTR"/>
    <property type="match status" value="1"/>
</dbReference>
<evidence type="ECO:0000256" key="1">
    <source>
        <dbReference type="ARBA" id="ARBA00023125"/>
    </source>
</evidence>
<dbReference type="GO" id="GO:0000976">
    <property type="term" value="F:transcription cis-regulatory region binding"/>
    <property type="evidence" value="ECO:0007669"/>
    <property type="project" value="TreeGrafter"/>
</dbReference>
<dbReference type="Gene3D" id="3.40.50.2300">
    <property type="match status" value="1"/>
</dbReference>
<dbReference type="PANTHER" id="PTHR48111:SF69">
    <property type="entry name" value="RESPONSE REGULATOR RECEIVER"/>
    <property type="match status" value="1"/>
</dbReference>
<dbReference type="SMART" id="SM00448">
    <property type="entry name" value="REC"/>
    <property type="match status" value="1"/>
</dbReference>
<proteinExistence type="predicted"/>
<dbReference type="STRING" id="1114924.SAMN05216258_113104"/>
<evidence type="ECO:0000259" key="3">
    <source>
        <dbReference type="PROSITE" id="PS50110"/>
    </source>
</evidence>
<dbReference type="PROSITE" id="PS50110">
    <property type="entry name" value="RESPONSE_REGULATORY"/>
    <property type="match status" value="1"/>
</dbReference>
<keyword evidence="1" id="KW-0238">DNA-binding</keyword>
<dbReference type="InterPro" id="IPR011006">
    <property type="entry name" value="CheY-like_superfamily"/>
</dbReference>
<feature type="domain" description="HTH LytTR-type" evidence="4">
    <location>
        <begin position="129"/>
        <end position="227"/>
    </location>
</feature>
<evidence type="ECO:0000313" key="5">
    <source>
        <dbReference type="EMBL" id="SFJ09208.1"/>
    </source>
</evidence>
<dbReference type="GO" id="GO:0000156">
    <property type="term" value="F:phosphorelay response regulator activity"/>
    <property type="evidence" value="ECO:0007669"/>
    <property type="project" value="TreeGrafter"/>
</dbReference>
<dbReference type="RefSeq" id="WP_092865001.1">
    <property type="nucleotide sequence ID" value="NZ_FOQH01000013.1"/>
</dbReference>
<organism evidence="5 6">
    <name type="scientific">Albimonas pacifica</name>
    <dbReference type="NCBI Taxonomy" id="1114924"/>
    <lineage>
        <taxon>Bacteria</taxon>
        <taxon>Pseudomonadati</taxon>
        <taxon>Pseudomonadota</taxon>
        <taxon>Alphaproteobacteria</taxon>
        <taxon>Rhodobacterales</taxon>
        <taxon>Paracoccaceae</taxon>
        <taxon>Albimonas</taxon>
    </lineage>
</organism>
<feature type="domain" description="Response regulatory" evidence="3">
    <location>
        <begin position="2"/>
        <end position="113"/>
    </location>
</feature>
<dbReference type="PROSITE" id="PS50930">
    <property type="entry name" value="HTH_LYTTR"/>
    <property type="match status" value="1"/>
</dbReference>
<sequence length="232" mass="24730">MRVVIVDDEPLAIRALSRLLAAAPDVEIVATAGDLDAGVRAIEAHRPDAAFLDVELDEGDGFDLLARLDPAPRVVFVTAHAERAVDAFAVQAADYLLKPVDPGRLAEALRRLRPTPDASGEPVELATPGRTLLVPPASIAALTAEGDFTRVHLAGEPSLLILRTMSHFEATLPAPPFVRLGRSTMVNVERVRRLVSRDRNLTLATLDGLAEPLALGRAAAGRLRAALACRRG</sequence>
<evidence type="ECO:0000259" key="4">
    <source>
        <dbReference type="PROSITE" id="PS50930"/>
    </source>
</evidence>
<dbReference type="PANTHER" id="PTHR48111">
    <property type="entry name" value="REGULATOR OF RPOS"/>
    <property type="match status" value="1"/>
</dbReference>
<dbReference type="OrthoDB" id="3679796at2"/>
<dbReference type="InterPro" id="IPR001789">
    <property type="entry name" value="Sig_transdc_resp-reg_receiver"/>
</dbReference>
<dbReference type="Pfam" id="PF00072">
    <property type="entry name" value="Response_reg"/>
    <property type="match status" value="1"/>
</dbReference>
<dbReference type="InterPro" id="IPR007492">
    <property type="entry name" value="LytTR_DNA-bd_dom"/>
</dbReference>
<dbReference type="Gene3D" id="2.40.50.1020">
    <property type="entry name" value="LytTr DNA-binding domain"/>
    <property type="match status" value="1"/>
</dbReference>
<keyword evidence="6" id="KW-1185">Reference proteome</keyword>
<gene>
    <name evidence="5" type="ORF">SAMN05216258_113104</name>
</gene>
<keyword evidence="2" id="KW-0597">Phosphoprotein</keyword>
<dbReference type="AlphaFoldDB" id="A0A1I3NIL7"/>
<dbReference type="InterPro" id="IPR039420">
    <property type="entry name" value="WalR-like"/>
</dbReference>
<dbReference type="SMART" id="SM00850">
    <property type="entry name" value="LytTR"/>
    <property type="match status" value="1"/>
</dbReference>